<reference evidence="1" key="1">
    <citation type="submission" date="2017-02" db="EMBL/GenBank/DDBJ databases">
        <title>Delving into the versatile metabolic prowess of the omnipresent phylum Bacteroidetes.</title>
        <authorList>
            <person name="Nobu M.K."/>
            <person name="Mei R."/>
            <person name="Narihiro T."/>
            <person name="Kuroda K."/>
            <person name="Liu W.-T."/>
        </authorList>
    </citation>
    <scope>NUCLEOTIDE SEQUENCE</scope>
    <source>
        <strain evidence="1">ADurb.Bin417</strain>
    </source>
</reference>
<proteinExistence type="predicted"/>
<sequence>MIGKSICKGLSALTILQIIVLPPAFLNAQEEIKHDSMVVQTIEKMKQAKDWDELLPQARILRDIGKPAAPEILKAFQNKNNEEMFRKFFADLLGGIKDQKSIPGVVEILQDEKETPAIRSKAAYCLGKMGYPEACAPLRAQLKNDDYLIKSTVVFALGLLKDQGAFSAIGEATKDKNEWVRNNAARALGMLANSAGIDYLTPLLNDKIDHVRLASIQSLGIIGTEKTVAPLLNGLKDAVAVTEKAIVIQALGKTKSQKAADTLINILKNEDSYLAMNAAEALSLIGDKRAIPLIEDRMKAAQDSFVRGKYEAAYKKLTE</sequence>
<comment type="caution">
    <text evidence="1">The sequence shown here is derived from an EMBL/GenBank/DDBJ whole genome shotgun (WGS) entry which is preliminary data.</text>
</comment>
<dbReference type="InterPro" id="IPR016024">
    <property type="entry name" value="ARM-type_fold"/>
</dbReference>
<gene>
    <name evidence="1" type="ORF">BWY73_00118</name>
</gene>
<dbReference type="AlphaFoldDB" id="A0A1V5MKP6"/>
<dbReference type="SUPFAM" id="SSF48371">
    <property type="entry name" value="ARM repeat"/>
    <property type="match status" value="2"/>
</dbReference>
<dbReference type="PANTHER" id="PTHR12697:SF5">
    <property type="entry name" value="DEOXYHYPUSINE HYDROXYLASE"/>
    <property type="match status" value="1"/>
</dbReference>
<dbReference type="Gene3D" id="1.25.10.10">
    <property type="entry name" value="Leucine-rich Repeat Variant"/>
    <property type="match status" value="2"/>
</dbReference>
<accession>A0A1V5MKP6</accession>
<dbReference type="InterPro" id="IPR004155">
    <property type="entry name" value="PBS_lyase_HEAT"/>
</dbReference>
<protein>
    <submittedName>
        <fullName evidence="1">Putative lyase</fullName>
    </submittedName>
</protein>
<name>A0A1V5MKP6_UNCT6</name>
<dbReference type="EMBL" id="MWAK01000007">
    <property type="protein sequence ID" value="OPZ93804.1"/>
    <property type="molecule type" value="Genomic_DNA"/>
</dbReference>
<dbReference type="PANTHER" id="PTHR12697">
    <property type="entry name" value="PBS LYASE HEAT-LIKE PROTEIN"/>
    <property type="match status" value="1"/>
</dbReference>
<dbReference type="SMART" id="SM00567">
    <property type="entry name" value="EZ_HEAT"/>
    <property type="match status" value="7"/>
</dbReference>
<dbReference type="Proteomes" id="UP000485484">
    <property type="component" value="Unassembled WGS sequence"/>
</dbReference>
<organism evidence="1">
    <name type="scientific">candidate division TA06 bacterium ADurb.Bin417</name>
    <dbReference type="NCBI Taxonomy" id="1852828"/>
    <lineage>
        <taxon>Bacteria</taxon>
        <taxon>Bacteria division TA06</taxon>
    </lineage>
</organism>
<dbReference type="InterPro" id="IPR011989">
    <property type="entry name" value="ARM-like"/>
</dbReference>
<dbReference type="GO" id="GO:0016491">
    <property type="term" value="F:oxidoreductase activity"/>
    <property type="evidence" value="ECO:0007669"/>
    <property type="project" value="TreeGrafter"/>
</dbReference>
<dbReference type="GO" id="GO:0016829">
    <property type="term" value="F:lyase activity"/>
    <property type="evidence" value="ECO:0007669"/>
    <property type="project" value="UniProtKB-KW"/>
</dbReference>
<dbReference type="Pfam" id="PF13646">
    <property type="entry name" value="HEAT_2"/>
    <property type="match status" value="3"/>
</dbReference>
<evidence type="ECO:0000313" key="1">
    <source>
        <dbReference type="EMBL" id="OPZ93804.1"/>
    </source>
</evidence>
<keyword evidence="1" id="KW-0456">Lyase</keyword>